<accession>A0AAV4X9Z8</accession>
<dbReference type="Proteomes" id="UP001054945">
    <property type="component" value="Unassembled WGS sequence"/>
</dbReference>
<reference evidence="1 2" key="1">
    <citation type="submission" date="2021-06" db="EMBL/GenBank/DDBJ databases">
        <title>Caerostris extrusa draft genome.</title>
        <authorList>
            <person name="Kono N."/>
            <person name="Arakawa K."/>
        </authorList>
    </citation>
    <scope>NUCLEOTIDE SEQUENCE [LARGE SCALE GENOMIC DNA]</scope>
</reference>
<keyword evidence="2" id="KW-1185">Reference proteome</keyword>
<dbReference type="EMBL" id="BPLR01017415">
    <property type="protein sequence ID" value="GIY91442.1"/>
    <property type="molecule type" value="Genomic_DNA"/>
</dbReference>
<organism evidence="1 2">
    <name type="scientific">Caerostris extrusa</name>
    <name type="common">Bark spider</name>
    <name type="synonym">Caerostris bankana</name>
    <dbReference type="NCBI Taxonomy" id="172846"/>
    <lineage>
        <taxon>Eukaryota</taxon>
        <taxon>Metazoa</taxon>
        <taxon>Ecdysozoa</taxon>
        <taxon>Arthropoda</taxon>
        <taxon>Chelicerata</taxon>
        <taxon>Arachnida</taxon>
        <taxon>Araneae</taxon>
        <taxon>Araneomorphae</taxon>
        <taxon>Entelegynae</taxon>
        <taxon>Araneoidea</taxon>
        <taxon>Araneidae</taxon>
        <taxon>Caerostris</taxon>
    </lineage>
</organism>
<protein>
    <submittedName>
        <fullName evidence="1">Uncharacterized protein</fullName>
    </submittedName>
</protein>
<comment type="caution">
    <text evidence="1">The sequence shown here is derived from an EMBL/GenBank/DDBJ whole genome shotgun (WGS) entry which is preliminary data.</text>
</comment>
<dbReference type="AlphaFoldDB" id="A0AAV4X9Z8"/>
<gene>
    <name evidence="1" type="ORF">CEXT_394831</name>
</gene>
<proteinExistence type="predicted"/>
<sequence length="143" mass="16386">MPPFTTVISLRARALTPLLSLASPLRKRRGIPELRSDASFQHNPRTDKTLLKAHMKGRLCTRPCSVIMVPKTKMRCLLLQRLSLSSPSPLRRRRGACLSSEGDQEQFPFLFVSHVPRTMKTITPPFFQEMEFVLMLMKAMMMN</sequence>
<evidence type="ECO:0000313" key="1">
    <source>
        <dbReference type="EMBL" id="GIY91442.1"/>
    </source>
</evidence>
<name>A0AAV4X9Z8_CAEEX</name>
<evidence type="ECO:0000313" key="2">
    <source>
        <dbReference type="Proteomes" id="UP001054945"/>
    </source>
</evidence>